<evidence type="ECO:0000256" key="4">
    <source>
        <dbReference type="ARBA" id="ARBA00022692"/>
    </source>
</evidence>
<dbReference type="GO" id="GO:0005903">
    <property type="term" value="C:brush border"/>
    <property type="evidence" value="ECO:0007669"/>
    <property type="project" value="EnsemblMetazoa"/>
</dbReference>
<evidence type="ECO:0000256" key="3">
    <source>
        <dbReference type="ARBA" id="ARBA00022475"/>
    </source>
</evidence>
<keyword evidence="4 9" id="KW-0812">Transmembrane</keyword>
<evidence type="ECO:0000256" key="5">
    <source>
        <dbReference type="ARBA" id="ARBA00022989"/>
    </source>
</evidence>
<feature type="transmembrane region" description="Helical" evidence="9">
    <location>
        <begin position="614"/>
        <end position="635"/>
    </location>
</feature>
<feature type="domain" description="Cation/H+ exchanger transmembrane" evidence="11">
    <location>
        <begin position="319"/>
        <end position="696"/>
    </location>
</feature>
<dbReference type="AlphaFoldDB" id="B4PMH0"/>
<name>B4PMH0_DROYA</name>
<proteinExistence type="inferred from homology"/>
<feature type="transmembrane region" description="Helical" evidence="9">
    <location>
        <begin position="360"/>
        <end position="378"/>
    </location>
</feature>
<feature type="transmembrane region" description="Helical" evidence="9">
    <location>
        <begin position="456"/>
        <end position="482"/>
    </location>
</feature>
<feature type="transmembrane region" description="Helical" evidence="9">
    <location>
        <begin position="390"/>
        <end position="411"/>
    </location>
</feature>
<reference evidence="12 13" key="2">
    <citation type="journal article" date="2007" name="PLoS Biol.">
        <title>Principles of genome evolution in the Drosophila melanogaster species group.</title>
        <authorList>
            <person name="Ranz J.M."/>
            <person name="Maurin D."/>
            <person name="Chan Y.S."/>
            <person name="von Grotthuss M."/>
            <person name="Hillier L.W."/>
            <person name="Roote J."/>
            <person name="Ashburner M."/>
            <person name="Bergman C.M."/>
        </authorList>
    </citation>
    <scope>NUCLEOTIDE SEQUENCE [LARGE SCALE GENOMIC DNA]</scope>
    <source>
        <strain evidence="13">Tai18E2 / Tucson 14021-0261.01</strain>
    </source>
</reference>
<dbReference type="eggNOG" id="KOG3826">
    <property type="taxonomic scope" value="Eukaryota"/>
</dbReference>
<evidence type="ECO:0000256" key="8">
    <source>
        <dbReference type="SAM" id="MobiDB-lite"/>
    </source>
</evidence>
<dbReference type="KEGG" id="dya:Dyak_GE23998"/>
<feature type="region of interest" description="Disordered" evidence="8">
    <location>
        <begin position="219"/>
        <end position="255"/>
    </location>
</feature>
<dbReference type="GO" id="GO:0005886">
    <property type="term" value="C:plasma membrane"/>
    <property type="evidence" value="ECO:0007669"/>
    <property type="project" value="UniProtKB-SubCell"/>
</dbReference>
<accession>B4PMH0</accession>
<dbReference type="GO" id="GO:0005794">
    <property type="term" value="C:Golgi apparatus"/>
    <property type="evidence" value="ECO:0007669"/>
    <property type="project" value="EnsemblMetazoa"/>
</dbReference>
<dbReference type="GO" id="GO:0009306">
    <property type="term" value="P:protein secretion"/>
    <property type="evidence" value="ECO:0007669"/>
    <property type="project" value="EnsemblMetazoa"/>
</dbReference>
<dbReference type="HOGENOM" id="CLU_018415_2_1_1"/>
<dbReference type="InterPro" id="IPR038770">
    <property type="entry name" value="Na+/solute_symporter_sf"/>
</dbReference>
<feature type="transmembrane region" description="Helical" evidence="9">
    <location>
        <begin position="281"/>
        <end position="300"/>
    </location>
</feature>
<dbReference type="Pfam" id="PF00999">
    <property type="entry name" value="Na_H_Exchanger"/>
    <property type="match status" value="1"/>
</dbReference>
<evidence type="ECO:0000256" key="7">
    <source>
        <dbReference type="ARBA" id="ARBA00023136"/>
    </source>
</evidence>
<evidence type="ECO:0000256" key="6">
    <source>
        <dbReference type="ARBA" id="ARBA00023053"/>
    </source>
</evidence>
<dbReference type="GO" id="GO:0015385">
    <property type="term" value="F:sodium:proton antiporter activity"/>
    <property type="evidence" value="ECO:0007669"/>
    <property type="project" value="EnsemblMetazoa"/>
</dbReference>
<feature type="signal peptide" evidence="10">
    <location>
        <begin position="1"/>
        <end position="17"/>
    </location>
</feature>
<dbReference type="EMBL" id="CM000160">
    <property type="protein sequence ID" value="EDW98075.2"/>
    <property type="molecule type" value="Genomic_DNA"/>
</dbReference>
<feature type="compositionally biased region" description="Low complexity" evidence="8">
    <location>
        <begin position="219"/>
        <end position="236"/>
    </location>
</feature>
<feature type="transmembrane region" description="Helical" evidence="9">
    <location>
        <begin position="488"/>
        <end position="507"/>
    </location>
</feature>
<keyword evidence="10" id="KW-0732">Signal</keyword>
<protein>
    <submittedName>
        <fullName evidence="12">Uncharacterized protein, isoform A</fullName>
    </submittedName>
</protein>
<dbReference type="GO" id="GO:0022821">
    <property type="term" value="F:solute:potassium antiporter activity"/>
    <property type="evidence" value="ECO:0007669"/>
    <property type="project" value="EnsemblMetazoa"/>
</dbReference>
<sequence length="751" mass="80899">MLFGFIFSIFSLTHSLGFVLFSAFDMSSDSDVLDIVAESEGPPLQAFRSSNPFEESYQKSSCQQDFERDRDANLTPLHMLRRASETVTASILEPEKEHLLGDKPQAPPRAHGTSTPSASEAKRSRQQPYQWQLQQQQQQLGNSSNNSNGTLAPGDNMTQGAAPQDSQGDILPTRPLHTKLDIQRIPEDEAGGEATQNAATIILTPTSLNLTNTTQNVAANNAGNSSTSTSSNANCGSGSGSGSVSGYPTANATPGGVRGDEYKGPKWWLYIRSHWVNSSELVALLAIFLGLWAMGWVLLPEYAQPPSVIMRIAFLFVGAQISGILVTFVHLPDMLGMLFFGVLYANLGLANFEGYQKFELFLREMALINIMLLAGLGLDGDAFKRLWFMILRLTLLPTIVEVAAIAGLANLTLSMPWLWGIALGLVITAVSPNVVVTVMLKLKEDRLGLNSGIHTLIYAMTTCNDVVAIFMFGVIISVIFSTTSLSQQVLQGPIGIGIGLVFGYLYGSMLQYLPSRNATYANGLRFVLTILGGTIAVMGSRVIGYTSAGALGCVTTAFIARIGWRREEIRLTPQQAQQIASVPKRLDLMWKFLKPVSFALIGKEINFNVLQGHVIGYGALLVLVGSLFRLAFAYLSTYGGNLSRKERAYITISGFPKATVQAALGPVALDMARAASVASPEQLALAGNVLIISVLAIIFTAPLGAILMLRLAPYWLKHGDAVQPVVAVDSPATPTAPTLGSSNSSKEERRT</sequence>
<dbReference type="Proteomes" id="UP000002282">
    <property type="component" value="Chromosome 3R"/>
</dbReference>
<feature type="chain" id="PRO_5006459042" evidence="10">
    <location>
        <begin position="18"/>
        <end position="751"/>
    </location>
</feature>
<organism evidence="12 13">
    <name type="scientific">Drosophila yakuba</name>
    <name type="common">Fruit fly</name>
    <dbReference type="NCBI Taxonomy" id="7245"/>
    <lineage>
        <taxon>Eukaryota</taxon>
        <taxon>Metazoa</taxon>
        <taxon>Ecdysozoa</taxon>
        <taxon>Arthropoda</taxon>
        <taxon>Hexapoda</taxon>
        <taxon>Insecta</taxon>
        <taxon>Pterygota</taxon>
        <taxon>Neoptera</taxon>
        <taxon>Endopterygota</taxon>
        <taxon>Diptera</taxon>
        <taxon>Brachycera</taxon>
        <taxon>Muscomorpha</taxon>
        <taxon>Ephydroidea</taxon>
        <taxon>Drosophilidae</taxon>
        <taxon>Drosophila</taxon>
        <taxon>Sophophora</taxon>
    </lineage>
</organism>
<dbReference type="FunFam" id="1.20.1530.20:FF:000012">
    <property type="entry name" value="sodium/hydrogen exchanger 9B2 isoform X1"/>
    <property type="match status" value="1"/>
</dbReference>
<dbReference type="OrthoDB" id="423807at2759"/>
<keyword evidence="5 9" id="KW-1133">Transmembrane helix</keyword>
<comment type="similarity">
    <text evidence="2">Belongs to the monovalent cation:proton antiporter 1 (CPA1) transporter (TC 2.A.36) family.</text>
</comment>
<feature type="region of interest" description="Disordered" evidence="8">
    <location>
        <begin position="98"/>
        <end position="173"/>
    </location>
</feature>
<feature type="compositionally biased region" description="Polar residues" evidence="8">
    <location>
        <begin position="156"/>
        <end position="167"/>
    </location>
</feature>
<feature type="transmembrane region" description="Helical" evidence="9">
    <location>
        <begin position="689"/>
        <end position="709"/>
    </location>
</feature>
<gene>
    <name evidence="12" type="primary">Dyak\GE23998</name>
    <name evidence="12" type="synonym">dyak_GLEANR_7735</name>
    <name evidence="12" type="synonym">GE23998</name>
    <name evidence="12" type="ORF">Dyak_GE23998</name>
</gene>
<evidence type="ECO:0000313" key="13">
    <source>
        <dbReference type="Proteomes" id="UP000002282"/>
    </source>
</evidence>
<feature type="transmembrane region" description="Helical" evidence="9">
    <location>
        <begin position="417"/>
        <end position="436"/>
    </location>
</feature>
<keyword evidence="7 9" id="KW-0472">Membrane</keyword>
<keyword evidence="13" id="KW-1185">Reference proteome</keyword>
<comment type="subcellular location">
    <subcellularLocation>
        <location evidence="1">Cell membrane</location>
        <topology evidence="1">Multi-pass membrane protein</topology>
    </subcellularLocation>
</comment>
<dbReference type="InterPro" id="IPR051843">
    <property type="entry name" value="CPA1_transporter"/>
</dbReference>
<dbReference type="Gene3D" id="1.20.1530.20">
    <property type="match status" value="1"/>
</dbReference>
<reference evidence="12 13" key="1">
    <citation type="journal article" date="2007" name="Nature">
        <title>Evolution of genes and genomes on the Drosophila phylogeny.</title>
        <authorList>
            <consortium name="Drosophila 12 Genomes Consortium"/>
            <person name="Clark A.G."/>
            <person name="Eisen M.B."/>
            <person name="Smith D.R."/>
            <person name="Bergman C.M."/>
            <person name="Oliver B."/>
            <person name="Markow T.A."/>
            <person name="Kaufman T.C."/>
            <person name="Kellis M."/>
            <person name="Gelbart W."/>
            <person name="Iyer V.N."/>
            <person name="Pollard D.A."/>
            <person name="Sackton T.B."/>
            <person name="Larracuente A.M."/>
            <person name="Singh N.D."/>
            <person name="Abad J.P."/>
            <person name="Abt D.N."/>
            <person name="Adryan B."/>
            <person name="Aguade M."/>
            <person name="Akashi H."/>
            <person name="Anderson W.W."/>
            <person name="Aquadro C.F."/>
            <person name="Ardell D.H."/>
            <person name="Arguello R."/>
            <person name="Artieri C.G."/>
            <person name="Barbash D.A."/>
            <person name="Barker D."/>
            <person name="Barsanti P."/>
            <person name="Batterham P."/>
            <person name="Batzoglou S."/>
            <person name="Begun D."/>
            <person name="Bhutkar A."/>
            <person name="Blanco E."/>
            <person name="Bosak S.A."/>
            <person name="Bradley R.K."/>
            <person name="Brand A.D."/>
            <person name="Brent M.R."/>
            <person name="Brooks A.N."/>
            <person name="Brown R.H."/>
            <person name="Butlin R.K."/>
            <person name="Caggese C."/>
            <person name="Calvi B.R."/>
            <person name="Bernardo de Carvalho A."/>
            <person name="Caspi A."/>
            <person name="Castrezana S."/>
            <person name="Celniker S.E."/>
            <person name="Chang J.L."/>
            <person name="Chapple C."/>
            <person name="Chatterji S."/>
            <person name="Chinwalla A."/>
            <person name="Civetta A."/>
            <person name="Clifton S.W."/>
            <person name="Comeron J.M."/>
            <person name="Costello J.C."/>
            <person name="Coyne J.A."/>
            <person name="Daub J."/>
            <person name="David R.G."/>
            <person name="Delcher A.L."/>
            <person name="Delehaunty K."/>
            <person name="Do C.B."/>
            <person name="Ebling H."/>
            <person name="Edwards K."/>
            <person name="Eickbush T."/>
            <person name="Evans J.D."/>
            <person name="Filipski A."/>
            <person name="Findeiss S."/>
            <person name="Freyhult E."/>
            <person name="Fulton L."/>
            <person name="Fulton R."/>
            <person name="Garcia A.C."/>
            <person name="Gardiner A."/>
            <person name="Garfield D.A."/>
            <person name="Garvin B.E."/>
            <person name="Gibson G."/>
            <person name="Gilbert D."/>
            <person name="Gnerre S."/>
            <person name="Godfrey J."/>
            <person name="Good R."/>
            <person name="Gotea V."/>
            <person name="Gravely B."/>
            <person name="Greenberg A.J."/>
            <person name="Griffiths-Jones S."/>
            <person name="Gross S."/>
            <person name="Guigo R."/>
            <person name="Gustafson E.A."/>
            <person name="Haerty W."/>
            <person name="Hahn M.W."/>
            <person name="Halligan D.L."/>
            <person name="Halpern A.L."/>
            <person name="Halter G.M."/>
            <person name="Han M.V."/>
            <person name="Heger A."/>
            <person name="Hillier L."/>
            <person name="Hinrichs A.S."/>
            <person name="Holmes I."/>
            <person name="Hoskins R.A."/>
            <person name="Hubisz M.J."/>
            <person name="Hultmark D."/>
            <person name="Huntley M.A."/>
            <person name="Jaffe D.B."/>
            <person name="Jagadeeshan S."/>
            <person name="Jeck W.R."/>
            <person name="Johnson J."/>
            <person name="Jones C.D."/>
            <person name="Jordan W.C."/>
            <person name="Karpen G.H."/>
            <person name="Kataoka E."/>
            <person name="Keightley P.D."/>
            <person name="Kheradpour P."/>
            <person name="Kirkness E.F."/>
            <person name="Koerich L.B."/>
            <person name="Kristiansen K."/>
            <person name="Kudrna D."/>
            <person name="Kulathinal R.J."/>
            <person name="Kumar S."/>
            <person name="Kwok R."/>
            <person name="Lander E."/>
            <person name="Langley C.H."/>
            <person name="Lapoint R."/>
            <person name="Lazzaro B.P."/>
            <person name="Lee S.J."/>
            <person name="Levesque L."/>
            <person name="Li R."/>
            <person name="Lin C.F."/>
            <person name="Lin M.F."/>
            <person name="Lindblad-Toh K."/>
            <person name="Llopart A."/>
            <person name="Long M."/>
            <person name="Low L."/>
            <person name="Lozovsky E."/>
            <person name="Lu J."/>
            <person name="Luo M."/>
            <person name="Machado C.A."/>
            <person name="Makalowski W."/>
            <person name="Marzo M."/>
            <person name="Matsuda M."/>
            <person name="Matzkin L."/>
            <person name="McAllister B."/>
            <person name="McBride C.S."/>
            <person name="McKernan B."/>
            <person name="McKernan K."/>
            <person name="Mendez-Lago M."/>
            <person name="Minx P."/>
            <person name="Mollenhauer M.U."/>
            <person name="Montooth K."/>
            <person name="Mount S.M."/>
            <person name="Mu X."/>
            <person name="Myers E."/>
            <person name="Negre B."/>
            <person name="Newfeld S."/>
            <person name="Nielsen R."/>
            <person name="Noor M.A."/>
            <person name="O'Grady P."/>
            <person name="Pachter L."/>
            <person name="Papaceit M."/>
            <person name="Parisi M.J."/>
            <person name="Parisi M."/>
            <person name="Parts L."/>
            <person name="Pedersen J.S."/>
            <person name="Pesole G."/>
            <person name="Phillippy A.M."/>
            <person name="Ponting C.P."/>
            <person name="Pop M."/>
            <person name="Porcelli D."/>
            <person name="Powell J.R."/>
            <person name="Prohaska S."/>
            <person name="Pruitt K."/>
            <person name="Puig M."/>
            <person name="Quesneville H."/>
            <person name="Ram K.R."/>
            <person name="Rand D."/>
            <person name="Rasmussen M.D."/>
            <person name="Reed L.K."/>
            <person name="Reenan R."/>
            <person name="Reily A."/>
            <person name="Remington K.A."/>
            <person name="Rieger T.T."/>
            <person name="Ritchie M.G."/>
            <person name="Robin C."/>
            <person name="Rogers Y.H."/>
            <person name="Rohde C."/>
            <person name="Rozas J."/>
            <person name="Rubenfield M.J."/>
            <person name="Ruiz A."/>
            <person name="Russo S."/>
            <person name="Salzberg S.L."/>
            <person name="Sanchez-Gracia A."/>
            <person name="Saranga D.J."/>
            <person name="Sato H."/>
            <person name="Schaeffer S.W."/>
            <person name="Schatz M.C."/>
            <person name="Schlenke T."/>
            <person name="Schwartz R."/>
            <person name="Segarra C."/>
            <person name="Singh R.S."/>
            <person name="Sirot L."/>
            <person name="Sirota M."/>
            <person name="Sisneros N.B."/>
            <person name="Smith C.D."/>
            <person name="Smith T.F."/>
            <person name="Spieth J."/>
            <person name="Stage D.E."/>
            <person name="Stark A."/>
            <person name="Stephan W."/>
            <person name="Strausberg R.L."/>
            <person name="Strempel S."/>
            <person name="Sturgill D."/>
            <person name="Sutton G."/>
            <person name="Sutton G.G."/>
            <person name="Tao W."/>
            <person name="Teichmann S."/>
            <person name="Tobari Y.N."/>
            <person name="Tomimura Y."/>
            <person name="Tsolas J.M."/>
            <person name="Valente V.L."/>
            <person name="Venter E."/>
            <person name="Venter J.C."/>
            <person name="Vicario S."/>
            <person name="Vieira F.G."/>
            <person name="Vilella A.J."/>
            <person name="Villasante A."/>
            <person name="Walenz B."/>
            <person name="Wang J."/>
            <person name="Wasserman M."/>
            <person name="Watts T."/>
            <person name="Wilson D."/>
            <person name="Wilson R.K."/>
            <person name="Wing R.A."/>
            <person name="Wolfner M.F."/>
            <person name="Wong A."/>
            <person name="Wong G.K."/>
            <person name="Wu C.I."/>
            <person name="Wu G."/>
            <person name="Yamamoto D."/>
            <person name="Yang H.P."/>
            <person name="Yang S.P."/>
            <person name="Yorke J.A."/>
            <person name="Yoshida K."/>
            <person name="Zdobnov E."/>
            <person name="Zhang P."/>
            <person name="Zhang Y."/>
            <person name="Zimin A.V."/>
            <person name="Baldwin J."/>
            <person name="Abdouelleil A."/>
            <person name="Abdulkadir J."/>
            <person name="Abebe A."/>
            <person name="Abera B."/>
            <person name="Abreu J."/>
            <person name="Acer S.C."/>
            <person name="Aftuck L."/>
            <person name="Alexander A."/>
            <person name="An P."/>
            <person name="Anderson E."/>
            <person name="Anderson S."/>
            <person name="Arachi H."/>
            <person name="Azer M."/>
            <person name="Bachantsang P."/>
            <person name="Barry A."/>
            <person name="Bayul T."/>
            <person name="Berlin A."/>
            <person name="Bessette D."/>
            <person name="Bloom T."/>
            <person name="Blye J."/>
            <person name="Boguslavskiy L."/>
            <person name="Bonnet C."/>
            <person name="Boukhgalter B."/>
            <person name="Bourzgui I."/>
            <person name="Brown A."/>
            <person name="Cahill P."/>
            <person name="Channer S."/>
            <person name="Cheshatsang Y."/>
            <person name="Chuda L."/>
            <person name="Citroen M."/>
            <person name="Collymore A."/>
            <person name="Cooke P."/>
            <person name="Costello M."/>
            <person name="D'Aco K."/>
            <person name="Daza R."/>
            <person name="De Haan G."/>
            <person name="DeGray S."/>
            <person name="DeMaso C."/>
            <person name="Dhargay N."/>
            <person name="Dooley K."/>
            <person name="Dooley E."/>
            <person name="Doricent M."/>
            <person name="Dorje P."/>
            <person name="Dorjee K."/>
            <person name="Dupes A."/>
            <person name="Elong R."/>
            <person name="Falk J."/>
            <person name="Farina A."/>
            <person name="Faro S."/>
            <person name="Ferguson D."/>
            <person name="Fisher S."/>
            <person name="Foley C.D."/>
            <person name="Franke A."/>
            <person name="Friedrich D."/>
            <person name="Gadbois L."/>
            <person name="Gearin G."/>
            <person name="Gearin C.R."/>
            <person name="Giannoukos G."/>
            <person name="Goode T."/>
            <person name="Graham J."/>
            <person name="Grandbois E."/>
            <person name="Grewal S."/>
            <person name="Gyaltsen K."/>
            <person name="Hafez N."/>
            <person name="Hagos B."/>
            <person name="Hall J."/>
            <person name="Henson C."/>
            <person name="Hollinger A."/>
            <person name="Honan T."/>
            <person name="Huard M.D."/>
            <person name="Hughes L."/>
            <person name="Hurhula B."/>
            <person name="Husby M.E."/>
            <person name="Kamat A."/>
            <person name="Kanga B."/>
            <person name="Kashin S."/>
            <person name="Khazanovich D."/>
            <person name="Kisner P."/>
            <person name="Lance K."/>
            <person name="Lara M."/>
            <person name="Lee W."/>
            <person name="Lennon N."/>
            <person name="Letendre F."/>
            <person name="LeVine R."/>
            <person name="Lipovsky A."/>
            <person name="Liu X."/>
            <person name="Liu J."/>
            <person name="Liu S."/>
            <person name="Lokyitsang T."/>
            <person name="Lokyitsang Y."/>
            <person name="Lubonja R."/>
            <person name="Lui A."/>
            <person name="MacDonald P."/>
            <person name="Magnisalis V."/>
            <person name="Maru K."/>
            <person name="Matthews C."/>
            <person name="McCusker W."/>
            <person name="McDonough S."/>
            <person name="Mehta T."/>
            <person name="Meldrim J."/>
            <person name="Meneus L."/>
            <person name="Mihai O."/>
            <person name="Mihalev A."/>
            <person name="Mihova T."/>
            <person name="Mittelman R."/>
            <person name="Mlenga V."/>
            <person name="Montmayeur A."/>
            <person name="Mulrain L."/>
            <person name="Navidi A."/>
            <person name="Naylor J."/>
            <person name="Negash T."/>
            <person name="Nguyen T."/>
            <person name="Nguyen N."/>
            <person name="Nicol R."/>
            <person name="Norbu C."/>
            <person name="Norbu N."/>
            <person name="Novod N."/>
            <person name="O'Neill B."/>
            <person name="Osman S."/>
            <person name="Markiewicz E."/>
            <person name="Oyono O.L."/>
            <person name="Patti C."/>
            <person name="Phunkhang P."/>
            <person name="Pierre F."/>
            <person name="Priest M."/>
            <person name="Raghuraman S."/>
            <person name="Rege F."/>
            <person name="Reyes R."/>
            <person name="Rise C."/>
            <person name="Rogov P."/>
            <person name="Ross K."/>
            <person name="Ryan E."/>
            <person name="Settipalli S."/>
            <person name="Shea T."/>
            <person name="Sherpa N."/>
            <person name="Shi L."/>
            <person name="Shih D."/>
            <person name="Sparrow T."/>
            <person name="Spaulding J."/>
            <person name="Stalker J."/>
            <person name="Stange-Thomann N."/>
            <person name="Stavropoulos S."/>
            <person name="Stone C."/>
            <person name="Strader C."/>
            <person name="Tesfaye S."/>
            <person name="Thomson T."/>
            <person name="Thoulutsang Y."/>
            <person name="Thoulutsang D."/>
            <person name="Topham K."/>
            <person name="Topping I."/>
            <person name="Tsamla T."/>
            <person name="Vassiliev H."/>
            <person name="Vo A."/>
            <person name="Wangchuk T."/>
            <person name="Wangdi T."/>
            <person name="Weiand M."/>
            <person name="Wilkinson J."/>
            <person name="Wilson A."/>
            <person name="Yadav S."/>
            <person name="Young G."/>
            <person name="Yu Q."/>
            <person name="Zembek L."/>
            <person name="Zhong D."/>
            <person name="Zimmer A."/>
            <person name="Zwirko Z."/>
            <person name="Jaffe D.B."/>
            <person name="Alvarez P."/>
            <person name="Brockman W."/>
            <person name="Butler J."/>
            <person name="Chin C."/>
            <person name="Gnerre S."/>
            <person name="Grabherr M."/>
            <person name="Kleber M."/>
            <person name="Mauceli E."/>
            <person name="MacCallum I."/>
        </authorList>
    </citation>
    <scope>NUCLEOTIDE SEQUENCE [LARGE SCALE GENOMIC DNA]</scope>
    <source>
        <strain evidence="13">Tai18E2 / Tucson 14021-0261.01</strain>
    </source>
</reference>
<keyword evidence="3" id="KW-1003">Cell membrane</keyword>
<dbReference type="PANTHER" id="PTHR31102:SF21">
    <property type="entry name" value="NA[+]_H[+] HYDROGEN ANTIPORTER 2, ISOFORM B"/>
    <property type="match status" value="1"/>
</dbReference>
<evidence type="ECO:0000313" key="12">
    <source>
        <dbReference type="EMBL" id="EDW98075.2"/>
    </source>
</evidence>
<feature type="transmembrane region" description="Helical" evidence="9">
    <location>
        <begin position="519"/>
        <end position="537"/>
    </location>
</feature>
<dbReference type="GO" id="GO:0003096">
    <property type="term" value="P:renal sodium ion transport"/>
    <property type="evidence" value="ECO:0007669"/>
    <property type="project" value="EnsemblMetazoa"/>
</dbReference>
<feature type="transmembrane region" description="Helical" evidence="9">
    <location>
        <begin position="312"/>
        <end position="340"/>
    </location>
</feature>
<evidence type="ECO:0000259" key="11">
    <source>
        <dbReference type="Pfam" id="PF00999"/>
    </source>
</evidence>
<keyword evidence="6" id="KW-0915">Sodium</keyword>
<evidence type="ECO:0000256" key="1">
    <source>
        <dbReference type="ARBA" id="ARBA00004651"/>
    </source>
</evidence>
<evidence type="ECO:0000256" key="9">
    <source>
        <dbReference type="SAM" id="Phobius"/>
    </source>
</evidence>
<evidence type="ECO:0000256" key="2">
    <source>
        <dbReference type="ARBA" id="ARBA00007367"/>
    </source>
</evidence>
<dbReference type="PANTHER" id="PTHR31102">
    <property type="match status" value="1"/>
</dbReference>
<evidence type="ECO:0000256" key="10">
    <source>
        <dbReference type="SAM" id="SignalP"/>
    </source>
</evidence>
<dbReference type="InterPro" id="IPR006153">
    <property type="entry name" value="Cation/H_exchanger_TM"/>
</dbReference>
<feature type="compositionally biased region" description="Low complexity" evidence="8">
    <location>
        <begin position="126"/>
        <end position="148"/>
    </location>
</feature>